<comment type="function">
    <text evidence="3">Possible regulatory or functional link with the histocompatibility cluster.</text>
</comment>
<evidence type="ECO:0000313" key="7">
    <source>
        <dbReference type="EMBL" id="PFH49804.1"/>
    </source>
</evidence>
<evidence type="ECO:0000313" key="8">
    <source>
        <dbReference type="Proteomes" id="UP000242287"/>
    </source>
</evidence>
<dbReference type="InterPro" id="IPR043358">
    <property type="entry name" value="GNL1-like"/>
</dbReference>
<dbReference type="PANTHER" id="PTHR45709">
    <property type="entry name" value="LARGE SUBUNIT GTPASE 1 HOMOLOG-RELATED"/>
    <property type="match status" value="1"/>
</dbReference>
<feature type="compositionally biased region" description="Basic residues" evidence="5">
    <location>
        <begin position="1"/>
        <end position="12"/>
    </location>
</feature>
<dbReference type="GO" id="GO:0003924">
    <property type="term" value="F:GTPase activity"/>
    <property type="evidence" value="ECO:0007669"/>
    <property type="project" value="InterPro"/>
</dbReference>
<evidence type="ECO:0000256" key="1">
    <source>
        <dbReference type="ARBA" id="ARBA00022741"/>
    </source>
</evidence>
<accession>A0A2A9NKE8</accession>
<evidence type="ECO:0000259" key="6">
    <source>
        <dbReference type="Pfam" id="PF01926"/>
    </source>
</evidence>
<evidence type="ECO:0000256" key="5">
    <source>
        <dbReference type="SAM" id="MobiDB-lite"/>
    </source>
</evidence>
<dbReference type="SUPFAM" id="SSF52540">
    <property type="entry name" value="P-loop containing nucleoside triphosphate hydrolases"/>
    <property type="match status" value="1"/>
</dbReference>
<evidence type="ECO:0000256" key="3">
    <source>
        <dbReference type="ARBA" id="ARBA00037770"/>
    </source>
</evidence>
<dbReference type="PANTHER" id="PTHR45709:SF3">
    <property type="entry name" value="GUANINE NUCLEOTIDE-BINDING PROTEIN-LIKE 1"/>
    <property type="match status" value="1"/>
</dbReference>
<feature type="domain" description="G" evidence="6">
    <location>
        <begin position="363"/>
        <end position="417"/>
    </location>
</feature>
<organism evidence="7 8">
    <name type="scientific">Amanita thiersii Skay4041</name>
    <dbReference type="NCBI Taxonomy" id="703135"/>
    <lineage>
        <taxon>Eukaryota</taxon>
        <taxon>Fungi</taxon>
        <taxon>Dikarya</taxon>
        <taxon>Basidiomycota</taxon>
        <taxon>Agaricomycotina</taxon>
        <taxon>Agaricomycetes</taxon>
        <taxon>Agaricomycetidae</taxon>
        <taxon>Agaricales</taxon>
        <taxon>Pluteineae</taxon>
        <taxon>Amanitaceae</taxon>
        <taxon>Amanita</taxon>
    </lineage>
</organism>
<evidence type="ECO:0000256" key="2">
    <source>
        <dbReference type="ARBA" id="ARBA00023134"/>
    </source>
</evidence>
<dbReference type="Proteomes" id="UP000242287">
    <property type="component" value="Unassembled WGS sequence"/>
</dbReference>
<feature type="region of interest" description="Disordered" evidence="5">
    <location>
        <begin position="562"/>
        <end position="629"/>
    </location>
</feature>
<sequence length="629" mass="71018">MPARRKPISTRQKKADQKLKRAIKRGDAPPSEPKPKPNHRRSRGRGGSELVRDQHAESVRRIQSAFITLPPRFLEETKLIASTTPLHRPIAAVNAIINITNDLSSKKDIPVLTCPRRPKWRYDMSKKEVEHNEEGWFKKWLEKTDEDLRAWQDGTGPFEDAGSPSNSHTVRSPSYFERNLEVWRQLWRVAEISQIILVLLDSRCPLLHYPPSLHSYLADRKVIFVLTKIDITGPPCTEAWKVYLHEKYPGMRIVQVESYTEKSAEQGRVWSEPHIPEELRSRLIEAIREAHAELLEPPEKVKANSSWLSSWKPPVKREIDWNVVINGSVGEYTPDVVRIDNELSPESKEGLSGESSELLEHLTIGLIGQPNVGKSSLLNALFGEHKVKASRTPGKTKHFQTLFWTRHIRLVDCPGLVIPNYLPMEIQVLSGILPISRVSAVPACIHYIAKLMPLERILKLNHPSPVPDSVQDKRTWRKDVDPGSGQTKTETWTAMDILVAYAHAKRWVTAKAARPDVHRAGNAILRLLSEGKIGWAFWPPRTEAHVLEAENGAQNGIWIPRFSGDLAEDSPSDTEAPANETPSEDSSEESQDGALDDIEEASDDANLQTTSGRFSALIIDEQEDEEDDI</sequence>
<keyword evidence="2" id="KW-0342">GTP-binding</keyword>
<dbReference type="InterPro" id="IPR006073">
    <property type="entry name" value="GTP-bd"/>
</dbReference>
<feature type="compositionally biased region" description="Basic and acidic residues" evidence="5">
    <location>
        <begin position="13"/>
        <end position="27"/>
    </location>
</feature>
<proteinExistence type="predicted"/>
<feature type="compositionally biased region" description="Basic and acidic residues" evidence="5">
    <location>
        <begin position="470"/>
        <end position="481"/>
    </location>
</feature>
<keyword evidence="8" id="KW-1185">Reference proteome</keyword>
<gene>
    <name evidence="7" type="ORF">AMATHDRAFT_146756</name>
</gene>
<dbReference type="InterPro" id="IPR027417">
    <property type="entry name" value="P-loop_NTPase"/>
</dbReference>
<dbReference type="Gene3D" id="3.40.50.300">
    <property type="entry name" value="P-loop containing nucleotide triphosphate hydrolases"/>
    <property type="match status" value="1"/>
</dbReference>
<dbReference type="Pfam" id="PF01926">
    <property type="entry name" value="MMR_HSR1"/>
    <property type="match status" value="1"/>
</dbReference>
<dbReference type="GO" id="GO:0005525">
    <property type="term" value="F:GTP binding"/>
    <property type="evidence" value="ECO:0007669"/>
    <property type="project" value="UniProtKB-KW"/>
</dbReference>
<feature type="compositionally biased region" description="Acidic residues" evidence="5">
    <location>
        <begin position="582"/>
        <end position="603"/>
    </location>
</feature>
<dbReference type="EMBL" id="KZ302019">
    <property type="protein sequence ID" value="PFH49804.1"/>
    <property type="molecule type" value="Genomic_DNA"/>
</dbReference>
<evidence type="ECO:0000256" key="4">
    <source>
        <dbReference type="ARBA" id="ARBA00039902"/>
    </source>
</evidence>
<dbReference type="STRING" id="703135.A0A2A9NKE8"/>
<protein>
    <recommendedName>
        <fullName evidence="4">Guanine nucleotide-binding protein-like 1</fullName>
    </recommendedName>
</protein>
<feature type="region of interest" description="Disordered" evidence="5">
    <location>
        <begin position="1"/>
        <end position="56"/>
    </location>
</feature>
<feature type="region of interest" description="Disordered" evidence="5">
    <location>
        <begin position="468"/>
        <end position="487"/>
    </location>
</feature>
<dbReference type="AlphaFoldDB" id="A0A2A9NKE8"/>
<reference evidence="7 8" key="1">
    <citation type="submission" date="2014-02" db="EMBL/GenBank/DDBJ databases">
        <title>Transposable element dynamics among asymbiotic and ectomycorrhizal Amanita fungi.</title>
        <authorList>
            <consortium name="DOE Joint Genome Institute"/>
            <person name="Hess J."/>
            <person name="Skrede I."/>
            <person name="Wolfe B."/>
            <person name="LaButti K."/>
            <person name="Ohm R.A."/>
            <person name="Grigoriev I.V."/>
            <person name="Pringle A."/>
        </authorList>
    </citation>
    <scope>NUCLEOTIDE SEQUENCE [LARGE SCALE GENOMIC DNA]</scope>
    <source>
        <strain evidence="7 8">SKay4041</strain>
    </source>
</reference>
<dbReference type="OrthoDB" id="61815at2759"/>
<feature type="compositionally biased region" description="Acidic residues" evidence="5">
    <location>
        <begin position="620"/>
        <end position="629"/>
    </location>
</feature>
<keyword evidence="1" id="KW-0547">Nucleotide-binding</keyword>
<name>A0A2A9NKE8_9AGAR</name>